<accession>A0A2R5H1H9</accession>
<gene>
    <name evidence="2" type="ORF">FCC1311_108832</name>
</gene>
<comment type="caution">
    <text evidence="2">The sequence shown here is derived from an EMBL/GenBank/DDBJ whole genome shotgun (WGS) entry which is preliminary data.</text>
</comment>
<evidence type="ECO:0000313" key="2">
    <source>
        <dbReference type="EMBL" id="GBG34661.1"/>
    </source>
</evidence>
<proteinExistence type="predicted"/>
<evidence type="ECO:0000256" key="1">
    <source>
        <dbReference type="SAM" id="SignalP"/>
    </source>
</evidence>
<feature type="chain" id="PRO_5015362122" evidence="1">
    <location>
        <begin position="20"/>
        <end position="213"/>
    </location>
</feature>
<organism evidence="2 3">
    <name type="scientific">Hondaea fermentalgiana</name>
    <dbReference type="NCBI Taxonomy" id="2315210"/>
    <lineage>
        <taxon>Eukaryota</taxon>
        <taxon>Sar</taxon>
        <taxon>Stramenopiles</taxon>
        <taxon>Bigyra</taxon>
        <taxon>Labyrinthulomycetes</taxon>
        <taxon>Thraustochytrida</taxon>
        <taxon>Thraustochytriidae</taxon>
        <taxon>Hondaea</taxon>
    </lineage>
</organism>
<sequence>MRSVATAAVVLSLALSAQAQTDSCEITLDTIDWSTTNPLGLSGCGSTPVSFGGCCGNVLQDSEDTCSVVVYESAACEDSDEGCATYVPNATDSVTFSFEWAYSSTETCCEKCKCYGDPLCEAFDGTTDQMIECDGRNFTSCKMEQSICREQFDHAGNRCKWLKGNLNYPWWNSNLEDGSPCQADYNVSGQLELPLLEIDGLSMRGSSSWPETL</sequence>
<dbReference type="EMBL" id="BEYU01000206">
    <property type="protein sequence ID" value="GBG34661.1"/>
    <property type="molecule type" value="Genomic_DNA"/>
</dbReference>
<reference evidence="2 3" key="1">
    <citation type="submission" date="2017-12" db="EMBL/GenBank/DDBJ databases">
        <title>Sequencing, de novo assembly and annotation of complete genome of a new Thraustochytrid species, strain FCC1311.</title>
        <authorList>
            <person name="Sedici K."/>
            <person name="Godart F."/>
            <person name="Aiese Cigliano R."/>
            <person name="Sanseverino W."/>
            <person name="Barakat M."/>
            <person name="Ortet P."/>
            <person name="Marechal E."/>
            <person name="Cagnac O."/>
            <person name="Amato A."/>
        </authorList>
    </citation>
    <scope>NUCLEOTIDE SEQUENCE [LARGE SCALE GENOMIC DNA]</scope>
</reference>
<protein>
    <submittedName>
        <fullName evidence="2">Uncharacterized protein</fullName>
    </submittedName>
</protein>
<dbReference type="InParanoid" id="A0A2R5H1H9"/>
<feature type="signal peptide" evidence="1">
    <location>
        <begin position="1"/>
        <end position="19"/>
    </location>
</feature>
<evidence type="ECO:0000313" key="3">
    <source>
        <dbReference type="Proteomes" id="UP000241890"/>
    </source>
</evidence>
<keyword evidence="3" id="KW-1185">Reference proteome</keyword>
<keyword evidence="1" id="KW-0732">Signal</keyword>
<dbReference type="AlphaFoldDB" id="A0A2R5H1H9"/>
<dbReference type="Proteomes" id="UP000241890">
    <property type="component" value="Unassembled WGS sequence"/>
</dbReference>
<name>A0A2R5H1H9_9STRA</name>